<dbReference type="EMBL" id="AY394490">
    <property type="protein sequence ID" value="AAR28798.1"/>
    <property type="molecule type" value="Genomic_DNA"/>
</dbReference>
<organismHost>
    <name type="scientific">Lepidoptera</name>
    <name type="common">moths &amp; butterflies</name>
    <dbReference type="NCBI Taxonomy" id="7088"/>
</organismHost>
<dbReference type="EMBL" id="AB009614">
    <property type="protein sequence ID" value="BAA24258.1"/>
    <property type="molecule type" value="Genomic_DNA"/>
</dbReference>
<accession>O55582</accession>
<evidence type="ECO:0000313" key="1">
    <source>
        <dbReference type="EMBL" id="AAR28798.1"/>
    </source>
</evidence>
<reference evidence="1 3" key="3">
    <citation type="journal article" date="2007" name="Virus Res.">
        <title>P13 of Leucania separata multiple nuclear polyhedrosis virus affected the polyhedra and budded virions yields of AcMNPV.</title>
        <authorList>
            <person name="Du E.Q."/>
            <person name="Yan F."/>
            <person name="Jin W.X."/>
            <person name="Lu N."/>
            <person name="Xiao H.Z."/>
            <person name="Lu S.Y."/>
            <person name="Qi Y.P."/>
        </authorList>
    </citation>
    <scope>NUCLEOTIDE SEQUENCE [LARGE SCALE GENOMIC DNA]</scope>
    <source>
        <strain evidence="1 3">AH1</strain>
    </source>
</reference>
<keyword evidence="3" id="KW-1185">Reference proteome</keyword>
<sequence>MSSGSSWYDPVDITPPLVVEPNEPDRQEGVTLPLEIFYKIADRLPLGVLISLKLDSNFYREAFIERFGYARAKNIKSHFCWSTVYALCVTTRKHVVPGKSCGTFREWNCGRLLNGCHFRTFDSGEPGAIKFVSYTGLRRFFVKPLINKYLNSSSERKVTVRTMAQLFDDMALGYQTDHSECCFNDPLLNNYAYISCDIVDCLRDEYVIDPAFKFFDYYFSRLHK</sequence>
<reference evidence="1 3" key="2">
    <citation type="journal article" date="2007" name="Virus Genes">
        <title>Genome sequence of Leucania seperata nucleopolyhedrovirus.</title>
        <authorList>
            <person name="Xiao H."/>
            <person name="Qi Y."/>
        </authorList>
    </citation>
    <scope>NUCLEOTIDE SEQUENCE [LARGE SCALE GENOMIC DNA]</scope>
    <source>
        <strain evidence="1 3">AH1</strain>
    </source>
</reference>
<evidence type="ECO:0000313" key="3">
    <source>
        <dbReference type="Proteomes" id="UP000201737"/>
    </source>
</evidence>
<evidence type="ECO:0000313" key="2">
    <source>
        <dbReference type="EMBL" id="BAA24258.1"/>
    </source>
</evidence>
<reference evidence="2" key="1">
    <citation type="submission" date="1997-12" db="EMBL/GenBank/DDBJ databases">
        <title>Leucania separata multiple Nuclear Polyhedrosis Virus genome DNA 5892bp fragment including gp37, 39k,lef11 and another four ORFs.</title>
        <authorList>
            <person name="Jin T."/>
        </authorList>
    </citation>
    <scope>NUCLEOTIDE SEQUENCE</scope>
</reference>
<protein>
    <submittedName>
        <fullName evidence="2">EL25</fullName>
    </submittedName>
    <submittedName>
        <fullName evidence="1">El-25</fullName>
    </submittedName>
</protein>
<dbReference type="OrthoDB" id="40075at10239"/>
<dbReference type="KEGG" id="vg:5176355"/>
<organism evidence="2">
    <name type="scientific">Leucania separata nucleopolyhedrovirus</name>
    <name type="common">LsNPV</name>
    <dbReference type="NCBI Taxonomy" id="1307956"/>
    <lineage>
        <taxon>Viruses</taxon>
        <taxon>Viruses incertae sedis</taxon>
        <taxon>Naldaviricetes</taxon>
        <taxon>Lefavirales</taxon>
        <taxon>Baculoviridae</taxon>
        <taxon>Alphabaculovirus</taxon>
        <taxon>Alphabaculovirus leseparatae</taxon>
    </lineage>
</organism>
<dbReference type="GeneID" id="5176355"/>
<dbReference type="Proteomes" id="UP000201737">
    <property type="component" value="Segment"/>
</dbReference>
<name>O55582_NPVLS</name>
<proteinExistence type="predicted"/>
<dbReference type="RefSeq" id="YP_758331.1">
    <property type="nucleotide sequence ID" value="NC_008348.1"/>
</dbReference>